<dbReference type="InterPro" id="IPR025090">
    <property type="entry name" value="DUF4017"/>
</dbReference>
<dbReference type="Pfam" id="PF13209">
    <property type="entry name" value="DUF4017"/>
    <property type="match status" value="1"/>
</dbReference>
<sequence length="60" mass="6634">MKFIIPISVYVIICIIAVMLPASDGYDSFGWKLFVGQLYALPALAIAALLCLLFIKRKNS</sequence>
<protein>
    <recommendedName>
        <fullName evidence="4">DUF4017 domain-containing protein</fullName>
    </recommendedName>
</protein>
<keyword evidence="1" id="KW-0472">Membrane</keyword>
<feature type="transmembrane region" description="Helical" evidence="1">
    <location>
        <begin position="38"/>
        <end position="55"/>
    </location>
</feature>
<evidence type="ECO:0000313" key="2">
    <source>
        <dbReference type="EMBL" id="OCS89230.1"/>
    </source>
</evidence>
<evidence type="ECO:0000313" key="3">
    <source>
        <dbReference type="Proteomes" id="UP000093482"/>
    </source>
</evidence>
<dbReference type="EMBL" id="MATO01000044">
    <property type="protein sequence ID" value="OCS89230.1"/>
    <property type="molecule type" value="Genomic_DNA"/>
</dbReference>
<feature type="transmembrane region" description="Helical" evidence="1">
    <location>
        <begin position="7"/>
        <end position="26"/>
    </location>
</feature>
<gene>
    <name evidence="2" type="ORF">A6K76_12835</name>
</gene>
<keyword evidence="1" id="KW-0812">Transmembrane</keyword>
<evidence type="ECO:0000256" key="1">
    <source>
        <dbReference type="SAM" id="Phobius"/>
    </source>
</evidence>
<name>A0A1C0YPX8_9BACL</name>
<reference evidence="2 3" key="1">
    <citation type="submission" date="2016-07" db="EMBL/GenBank/DDBJ databases">
        <title>Caryophanon latum genome sequencing.</title>
        <authorList>
            <person name="Verma A."/>
            <person name="Pal Y."/>
            <person name="Krishnamurthi S."/>
        </authorList>
    </citation>
    <scope>NUCLEOTIDE SEQUENCE [LARGE SCALE GENOMIC DNA]</scope>
    <source>
        <strain evidence="2 3">DSM 14151</strain>
    </source>
</reference>
<evidence type="ECO:0008006" key="4">
    <source>
        <dbReference type="Google" id="ProtNLM"/>
    </source>
</evidence>
<organism evidence="2 3">
    <name type="scientific">Caryophanon latum</name>
    <dbReference type="NCBI Taxonomy" id="33977"/>
    <lineage>
        <taxon>Bacteria</taxon>
        <taxon>Bacillati</taxon>
        <taxon>Bacillota</taxon>
        <taxon>Bacilli</taxon>
        <taxon>Bacillales</taxon>
        <taxon>Caryophanaceae</taxon>
        <taxon>Caryophanon</taxon>
    </lineage>
</organism>
<keyword evidence="3" id="KW-1185">Reference proteome</keyword>
<proteinExistence type="predicted"/>
<keyword evidence="1" id="KW-1133">Transmembrane helix</keyword>
<comment type="caution">
    <text evidence="2">The sequence shown here is derived from an EMBL/GenBank/DDBJ whole genome shotgun (WGS) entry which is preliminary data.</text>
</comment>
<dbReference type="Proteomes" id="UP000093482">
    <property type="component" value="Unassembled WGS sequence"/>
</dbReference>
<dbReference type="AlphaFoldDB" id="A0A1C0YPX8"/>
<dbReference type="RefSeq" id="WP_066465274.1">
    <property type="nucleotide sequence ID" value="NZ_MATO01000044.1"/>
</dbReference>
<accession>A0A1C0YPX8</accession>